<keyword evidence="3" id="KW-1185">Reference proteome</keyword>
<feature type="transmembrane region" description="Helical" evidence="1">
    <location>
        <begin position="46"/>
        <end position="64"/>
    </location>
</feature>
<protein>
    <recommendedName>
        <fullName evidence="4">Membrane-associated protein</fullName>
    </recommendedName>
</protein>
<accession>A0A517P555</accession>
<evidence type="ECO:0000256" key="1">
    <source>
        <dbReference type="SAM" id="Phobius"/>
    </source>
</evidence>
<keyword evidence="1" id="KW-0472">Membrane</keyword>
<feature type="transmembrane region" description="Helical" evidence="1">
    <location>
        <begin position="139"/>
        <end position="157"/>
    </location>
</feature>
<sequence length="232" mass="25100">MTTAAPTVAATASSPRRVPWPVAAVYTAFLAVLVPVYWVSYGPTNFLYFCDLALFLALISVWTNRALPASAAAVGILVPQAVWVADFFVTLAGGRLLGMTDYMFADTSPFLRGLSFFHFWLPFLLAYLVWKLGYDRRGLAVWTVLAWAALLIAYFLLPGPGAAVEKGTPVNVNYVFGASETEPQTLVPPLVWFGGLLVGLPLLVFVPTHFALRALCADATPGSDVSGRRRPA</sequence>
<dbReference type="Proteomes" id="UP000318741">
    <property type="component" value="Chromosome"/>
</dbReference>
<dbReference type="EMBL" id="CP036265">
    <property type="protein sequence ID" value="QDT14513.1"/>
    <property type="molecule type" value="Genomic_DNA"/>
</dbReference>
<evidence type="ECO:0000313" key="3">
    <source>
        <dbReference type="Proteomes" id="UP000318741"/>
    </source>
</evidence>
<gene>
    <name evidence="2" type="ORF">CA12_05880</name>
</gene>
<dbReference type="AlphaFoldDB" id="A0A517P555"/>
<evidence type="ECO:0000313" key="2">
    <source>
        <dbReference type="EMBL" id="QDT14513.1"/>
    </source>
</evidence>
<feature type="transmembrane region" description="Helical" evidence="1">
    <location>
        <begin position="71"/>
        <end position="90"/>
    </location>
</feature>
<reference evidence="2 3" key="1">
    <citation type="submission" date="2019-02" db="EMBL/GenBank/DDBJ databases">
        <title>Deep-cultivation of Planctomycetes and their phenomic and genomic characterization uncovers novel biology.</title>
        <authorList>
            <person name="Wiegand S."/>
            <person name="Jogler M."/>
            <person name="Boedeker C."/>
            <person name="Pinto D."/>
            <person name="Vollmers J."/>
            <person name="Rivas-Marin E."/>
            <person name="Kohn T."/>
            <person name="Peeters S.H."/>
            <person name="Heuer A."/>
            <person name="Rast P."/>
            <person name="Oberbeckmann S."/>
            <person name="Bunk B."/>
            <person name="Jeske O."/>
            <person name="Meyerdierks A."/>
            <person name="Storesund J.E."/>
            <person name="Kallscheuer N."/>
            <person name="Luecker S."/>
            <person name="Lage O.M."/>
            <person name="Pohl T."/>
            <person name="Merkel B.J."/>
            <person name="Hornburger P."/>
            <person name="Mueller R.-W."/>
            <person name="Bruemmer F."/>
            <person name="Labrenz M."/>
            <person name="Spormann A.M."/>
            <person name="Op den Camp H."/>
            <person name="Overmann J."/>
            <person name="Amann R."/>
            <person name="Jetten M.S.M."/>
            <person name="Mascher T."/>
            <person name="Medema M.H."/>
            <person name="Devos D.P."/>
            <person name="Kaster A.-K."/>
            <person name="Ovreas L."/>
            <person name="Rohde M."/>
            <person name="Galperin M.Y."/>
            <person name="Jogler C."/>
        </authorList>
    </citation>
    <scope>NUCLEOTIDE SEQUENCE [LARGE SCALE GENOMIC DNA]</scope>
    <source>
        <strain evidence="2 3">CA12</strain>
    </source>
</reference>
<dbReference type="RefSeq" id="WP_207622121.1">
    <property type="nucleotide sequence ID" value="NZ_CP036265.1"/>
</dbReference>
<name>A0A517P555_9PLAN</name>
<proteinExistence type="predicted"/>
<feature type="transmembrane region" description="Helical" evidence="1">
    <location>
        <begin position="190"/>
        <end position="212"/>
    </location>
</feature>
<dbReference type="KEGG" id="acaf:CA12_05880"/>
<feature type="transmembrane region" description="Helical" evidence="1">
    <location>
        <begin position="110"/>
        <end position="130"/>
    </location>
</feature>
<organism evidence="2 3">
    <name type="scientific">Alienimonas californiensis</name>
    <dbReference type="NCBI Taxonomy" id="2527989"/>
    <lineage>
        <taxon>Bacteria</taxon>
        <taxon>Pseudomonadati</taxon>
        <taxon>Planctomycetota</taxon>
        <taxon>Planctomycetia</taxon>
        <taxon>Planctomycetales</taxon>
        <taxon>Planctomycetaceae</taxon>
        <taxon>Alienimonas</taxon>
    </lineage>
</organism>
<keyword evidence="1" id="KW-1133">Transmembrane helix</keyword>
<feature type="transmembrane region" description="Helical" evidence="1">
    <location>
        <begin position="20"/>
        <end position="40"/>
    </location>
</feature>
<evidence type="ECO:0008006" key="4">
    <source>
        <dbReference type="Google" id="ProtNLM"/>
    </source>
</evidence>
<keyword evidence="1" id="KW-0812">Transmembrane</keyword>